<evidence type="ECO:0000313" key="7">
    <source>
        <dbReference type="EMBL" id="RVW78899.1"/>
    </source>
</evidence>
<dbReference type="PROSITE" id="PS01031">
    <property type="entry name" value="SHSP"/>
    <property type="match status" value="1"/>
</dbReference>
<protein>
    <submittedName>
        <fullName evidence="7">AT-rich interactive domain-containing protein 3</fullName>
    </submittedName>
</protein>
<evidence type="ECO:0000256" key="1">
    <source>
        <dbReference type="ARBA" id="ARBA00023015"/>
    </source>
</evidence>
<evidence type="ECO:0000256" key="3">
    <source>
        <dbReference type="ARBA" id="ARBA00023242"/>
    </source>
</evidence>
<dbReference type="SUPFAM" id="SSF49764">
    <property type="entry name" value="HSP20-like chaperones"/>
    <property type="match status" value="1"/>
</dbReference>
<feature type="domain" description="SHSP" evidence="6">
    <location>
        <begin position="314"/>
        <end position="414"/>
    </location>
</feature>
<dbReference type="CDD" id="cd06464">
    <property type="entry name" value="ACD_sHsps-like"/>
    <property type="match status" value="1"/>
</dbReference>
<dbReference type="FunFam" id="2.60.40.790:FF:000014">
    <property type="entry name" value="AT-rich interactive domain-containing protein 3"/>
    <property type="match status" value="1"/>
</dbReference>
<evidence type="ECO:0000259" key="6">
    <source>
        <dbReference type="PROSITE" id="PS01031"/>
    </source>
</evidence>
<evidence type="ECO:0000256" key="2">
    <source>
        <dbReference type="ARBA" id="ARBA00023163"/>
    </source>
</evidence>
<accession>A0A438H3C5</accession>
<comment type="similarity">
    <text evidence="4 5">Belongs to the small heat shock protein (HSP20) family.</text>
</comment>
<dbReference type="Pfam" id="PF00011">
    <property type="entry name" value="HSP20"/>
    <property type="match status" value="1"/>
</dbReference>
<reference evidence="7 8" key="1">
    <citation type="journal article" date="2018" name="PLoS Genet.">
        <title>Population sequencing reveals clonal diversity and ancestral inbreeding in the grapevine cultivar Chardonnay.</title>
        <authorList>
            <person name="Roach M.J."/>
            <person name="Johnson D.L."/>
            <person name="Bohlmann J."/>
            <person name="van Vuuren H.J."/>
            <person name="Jones S.J."/>
            <person name="Pretorius I.S."/>
            <person name="Schmidt S.A."/>
            <person name="Borneman A.R."/>
        </authorList>
    </citation>
    <scope>NUCLEOTIDE SEQUENCE [LARGE SCALE GENOMIC DNA]</scope>
    <source>
        <strain evidence="8">cv. Chardonnay</strain>
        <tissue evidence="7">Leaf</tissue>
    </source>
</reference>
<evidence type="ECO:0000256" key="4">
    <source>
        <dbReference type="PROSITE-ProRule" id="PRU00285"/>
    </source>
</evidence>
<dbReference type="Gene3D" id="2.60.40.790">
    <property type="match status" value="1"/>
</dbReference>
<proteinExistence type="inferred from homology"/>
<organism evidence="7 8">
    <name type="scientific">Vitis vinifera</name>
    <name type="common">Grape</name>
    <dbReference type="NCBI Taxonomy" id="29760"/>
    <lineage>
        <taxon>Eukaryota</taxon>
        <taxon>Viridiplantae</taxon>
        <taxon>Streptophyta</taxon>
        <taxon>Embryophyta</taxon>
        <taxon>Tracheophyta</taxon>
        <taxon>Spermatophyta</taxon>
        <taxon>Magnoliopsida</taxon>
        <taxon>eudicotyledons</taxon>
        <taxon>Gunneridae</taxon>
        <taxon>Pentapetalae</taxon>
        <taxon>rosids</taxon>
        <taxon>Vitales</taxon>
        <taxon>Vitaceae</taxon>
        <taxon>Viteae</taxon>
        <taxon>Vitis</taxon>
    </lineage>
</organism>
<keyword evidence="1" id="KW-0805">Transcription regulation</keyword>
<dbReference type="Proteomes" id="UP000288805">
    <property type="component" value="Unassembled WGS sequence"/>
</dbReference>
<keyword evidence="2" id="KW-0804">Transcription</keyword>
<dbReference type="InterPro" id="IPR002068">
    <property type="entry name" value="A-crystallin/Hsp20_dom"/>
</dbReference>
<name>A0A438H3C5_VITVI</name>
<dbReference type="InterPro" id="IPR008978">
    <property type="entry name" value="HSP20-like_chaperone"/>
</dbReference>
<dbReference type="PANTHER" id="PTHR15348:SF0">
    <property type="entry name" value="PROTEIN DEAD RINGER"/>
    <property type="match status" value="1"/>
</dbReference>
<gene>
    <name evidence="7" type="primary">ARID3_2</name>
    <name evidence="7" type="ORF">CK203_043151</name>
</gene>
<comment type="caution">
    <text evidence="7">The sequence shown here is derived from an EMBL/GenBank/DDBJ whole genome shotgun (WGS) entry which is preliminary data.</text>
</comment>
<sequence length="414" mass="46232">MDKNIPISSILGSTRPFSWNFNFRRNLSDSEIEEVESLMQSLDHIHLSPSVPDKRSWSLSSSGLFTVKSFFLALSQISGLPSVFPTKLVWNSQVPFKIKSFAWLVAHKKGETVDHLFLHCSLTMGLWHRLFQLTKIDWVPPRSICDMLSTNFKVAKHKVEKAKLDHCATFEHLVPKDLKLGHPLFMVALAVSCDDCSITTSALLDYERHKTRGGELSVPVSSLAEPMNVENQASGSGRARRDAAARAMQGWHSQRLLGNGEVGDPIIKDKSSISLQKREKQLKNIGLLKRKKPSNLEHAVKAARTKAAKPQLDTAVVDIGPPADWVKINVRRTKDCFEVYALVPGLLREEVRVQSDPAGRLVITGEPEHPDNPWGVTPFKKVVSLPSRIDPHQTSAVVTLHGQLFVRVPFEQSD</sequence>
<evidence type="ECO:0000256" key="5">
    <source>
        <dbReference type="RuleBase" id="RU003616"/>
    </source>
</evidence>
<dbReference type="GO" id="GO:0006357">
    <property type="term" value="P:regulation of transcription by RNA polymerase II"/>
    <property type="evidence" value="ECO:0007669"/>
    <property type="project" value="InterPro"/>
</dbReference>
<dbReference type="AlphaFoldDB" id="A0A438H3C5"/>
<dbReference type="InterPro" id="IPR045147">
    <property type="entry name" value="ARI3A/B/C"/>
</dbReference>
<evidence type="ECO:0000313" key="8">
    <source>
        <dbReference type="Proteomes" id="UP000288805"/>
    </source>
</evidence>
<dbReference type="PANTHER" id="PTHR15348">
    <property type="entry name" value="AT-RICH INTERACTIVE DOMAIN-CONTAINING PROTEIN ARID DOMAIN- CONTAINING PROTEIN DEAD RINGER PROTEIN B-CELL REGULATOR OF IGH TRANSCRIPTION BRIGHT"/>
    <property type="match status" value="1"/>
</dbReference>
<keyword evidence="3" id="KW-0539">Nucleus</keyword>
<dbReference type="OrthoDB" id="338531at2759"/>
<dbReference type="EMBL" id="QGNW01000289">
    <property type="protein sequence ID" value="RVW78899.1"/>
    <property type="molecule type" value="Genomic_DNA"/>
</dbReference>